<dbReference type="CDD" id="cd01288">
    <property type="entry name" value="FabZ"/>
    <property type="match status" value="1"/>
</dbReference>
<dbReference type="Gene3D" id="3.30.230.20">
    <property type="entry name" value="lpxc deacetylase, domain 1"/>
    <property type="match status" value="1"/>
</dbReference>
<dbReference type="GO" id="GO:0009245">
    <property type="term" value="P:lipid A biosynthetic process"/>
    <property type="evidence" value="ECO:0007669"/>
    <property type="project" value="UniProtKB-UniRule"/>
</dbReference>
<comment type="subcellular location">
    <subcellularLocation>
        <location evidence="3">Cytoplasm</location>
    </subcellularLocation>
</comment>
<dbReference type="InterPro" id="IPR020568">
    <property type="entry name" value="Ribosomal_Su5_D2-typ_SF"/>
</dbReference>
<proteinExistence type="inferred from homology"/>
<dbReference type="InterPro" id="IPR015870">
    <property type="entry name" value="UDP-acyl_N-AcGlcN_deAcase_N"/>
</dbReference>
<comment type="caution">
    <text evidence="19">The sequence shown here is derived from an EMBL/GenBank/DDBJ whole genome shotgun (WGS) entry which is preliminary data.</text>
</comment>
<dbReference type="PANTHER" id="PTHR33694:SF1">
    <property type="entry name" value="UDP-3-O-ACYL-N-ACETYLGLUCOSAMINE DEACETYLASE 1, MITOCHONDRIAL-RELATED"/>
    <property type="match status" value="1"/>
</dbReference>
<dbReference type="EMBL" id="JADKGY010000029">
    <property type="protein sequence ID" value="MBK9984314.1"/>
    <property type="molecule type" value="Genomic_DNA"/>
</dbReference>
<evidence type="ECO:0000256" key="10">
    <source>
        <dbReference type="ARBA" id="ARBA00022833"/>
    </source>
</evidence>
<feature type="active site" description="Proton donor" evidence="17">
    <location>
        <position position="286"/>
    </location>
</feature>
<evidence type="ECO:0000256" key="14">
    <source>
        <dbReference type="ARBA" id="ARBA00025049"/>
    </source>
</evidence>
<evidence type="ECO:0000256" key="11">
    <source>
        <dbReference type="ARBA" id="ARBA00023098"/>
    </source>
</evidence>
<dbReference type="InterPro" id="IPR011334">
    <property type="entry name" value="UDP-acyl_GlcNac_deAcase_C"/>
</dbReference>
<comment type="function">
    <text evidence="2 17">Catalyzes the hydrolysis of UDP-3-O-myristoyl-N-acetylglucosamine to form UDP-3-O-myristoylglucosamine and acetate, the committed step in lipid A biosynthesis.</text>
</comment>
<keyword evidence="7 17" id="KW-0441">Lipid A biosynthesis</keyword>
<keyword evidence="6 17" id="KW-0444">Lipid biosynthesis</keyword>
<evidence type="ECO:0000256" key="8">
    <source>
        <dbReference type="ARBA" id="ARBA00022723"/>
    </source>
</evidence>
<reference evidence="19 20" key="1">
    <citation type="submission" date="2020-10" db="EMBL/GenBank/DDBJ databases">
        <title>Connecting structure to function with the recovery of over 1000 high-quality activated sludge metagenome-assembled genomes encoding full-length rRNA genes using long-read sequencing.</title>
        <authorList>
            <person name="Singleton C.M."/>
            <person name="Petriglieri F."/>
            <person name="Kristensen J.M."/>
            <person name="Kirkegaard R.H."/>
            <person name="Michaelsen T.Y."/>
            <person name="Andersen M.H."/>
            <person name="Karst S.M."/>
            <person name="Dueholm M.S."/>
            <person name="Nielsen P.H."/>
            <person name="Albertsen M."/>
        </authorList>
    </citation>
    <scope>NUCLEOTIDE SEQUENCE [LARGE SCALE GENOMIC DNA]</scope>
    <source>
        <strain evidence="19">Ribe_18-Q3-R11-54_MAXAC.273</strain>
    </source>
</reference>
<comment type="pathway">
    <text evidence="4 17">Glycolipid biosynthesis; lipid IV(A) biosynthesis; lipid IV(A) from (3R)-3-hydroxytetradecanoyl-[acyl-carrier-protein] and UDP-N-acetyl-alpha-D-glucosamine: step 2/6.</text>
</comment>
<dbReference type="EC" id="3.5.1.108" evidence="17 18"/>
<dbReference type="HAMAP" id="MF_00388">
    <property type="entry name" value="LpxC"/>
    <property type="match status" value="1"/>
</dbReference>
<dbReference type="GO" id="GO:0103117">
    <property type="term" value="F:UDP-3-O-acyl-N-acetylglucosamine deacetylase activity"/>
    <property type="evidence" value="ECO:0007669"/>
    <property type="project" value="UniProtKB-UniRule"/>
</dbReference>
<dbReference type="NCBIfam" id="NF000582">
    <property type="entry name" value="PRK00006.1"/>
    <property type="match status" value="1"/>
</dbReference>
<evidence type="ECO:0000256" key="6">
    <source>
        <dbReference type="ARBA" id="ARBA00022516"/>
    </source>
</evidence>
<comment type="cofactor">
    <cofactor evidence="1 17">
        <name>Zn(2+)</name>
        <dbReference type="ChEBI" id="CHEBI:29105"/>
    </cofactor>
</comment>
<keyword evidence="11 17" id="KW-0443">Lipid metabolism</keyword>
<feature type="binding site" evidence="17">
    <location>
        <position position="259"/>
    </location>
    <ligand>
        <name>Zn(2+)</name>
        <dbReference type="ChEBI" id="CHEBI:29105"/>
    </ligand>
</feature>
<name>A0A9D7SY69_9BACT</name>
<dbReference type="FunFam" id="3.10.129.10:FF:000001">
    <property type="entry name" value="3-hydroxyacyl-[acyl-carrier-protein] dehydratase FabZ"/>
    <property type="match status" value="1"/>
</dbReference>
<evidence type="ECO:0000256" key="5">
    <source>
        <dbReference type="ARBA" id="ARBA00022490"/>
    </source>
</evidence>
<accession>A0A9D7SY69</accession>
<keyword evidence="9 17" id="KW-0378">Hydrolase</keyword>
<dbReference type="Proteomes" id="UP000808337">
    <property type="component" value="Unassembled WGS sequence"/>
</dbReference>
<organism evidence="19 20">
    <name type="scientific">Candidatus Opimibacter skivensis</name>
    <dbReference type="NCBI Taxonomy" id="2982028"/>
    <lineage>
        <taxon>Bacteria</taxon>
        <taxon>Pseudomonadati</taxon>
        <taxon>Bacteroidota</taxon>
        <taxon>Saprospiria</taxon>
        <taxon>Saprospirales</taxon>
        <taxon>Saprospiraceae</taxon>
        <taxon>Candidatus Opimibacter</taxon>
    </lineage>
</organism>
<comment type="function">
    <text evidence="14">Involved in unsaturated fatty acids biosynthesis. Catalyzes the dehydration of short chain beta-hydroxyacyl-ACPs and long chain saturated and unsaturated beta-hydroxyacyl-ACPs.</text>
</comment>
<dbReference type="Gene3D" id="3.30.1700.10">
    <property type="entry name" value="lpxc deacetylase, domain 2"/>
    <property type="match status" value="1"/>
</dbReference>
<evidence type="ECO:0000256" key="7">
    <source>
        <dbReference type="ARBA" id="ARBA00022556"/>
    </source>
</evidence>
<dbReference type="InterPro" id="IPR004463">
    <property type="entry name" value="UDP-acyl_GlcNac_deAcase"/>
</dbReference>
<dbReference type="InterPro" id="IPR029069">
    <property type="entry name" value="HotDog_dom_sf"/>
</dbReference>
<comment type="similarity">
    <text evidence="15">In the N-terminal section; belongs to the LpxC family.</text>
</comment>
<dbReference type="GO" id="GO:0046872">
    <property type="term" value="F:metal ion binding"/>
    <property type="evidence" value="ECO:0007669"/>
    <property type="project" value="UniProtKB-KW"/>
</dbReference>
<evidence type="ECO:0000256" key="1">
    <source>
        <dbReference type="ARBA" id="ARBA00001947"/>
    </source>
</evidence>
<evidence type="ECO:0000256" key="13">
    <source>
        <dbReference type="ARBA" id="ARBA00024535"/>
    </source>
</evidence>
<evidence type="ECO:0000256" key="17">
    <source>
        <dbReference type="HAMAP-Rule" id="MF_00388"/>
    </source>
</evidence>
<dbReference type="NCBIfam" id="TIGR00325">
    <property type="entry name" value="lpxC"/>
    <property type="match status" value="1"/>
</dbReference>
<dbReference type="SUPFAM" id="SSF54637">
    <property type="entry name" value="Thioesterase/thiol ester dehydrase-isomerase"/>
    <property type="match status" value="1"/>
</dbReference>
<dbReference type="GO" id="GO:0005737">
    <property type="term" value="C:cytoplasm"/>
    <property type="evidence" value="ECO:0007669"/>
    <property type="project" value="UniProtKB-SubCell"/>
</dbReference>
<dbReference type="NCBIfam" id="NF009667">
    <property type="entry name" value="PRK13188.1"/>
    <property type="match status" value="1"/>
</dbReference>
<dbReference type="AlphaFoldDB" id="A0A9D7SY69"/>
<evidence type="ECO:0000256" key="3">
    <source>
        <dbReference type="ARBA" id="ARBA00004496"/>
    </source>
</evidence>
<dbReference type="GO" id="GO:0016829">
    <property type="term" value="F:lyase activity"/>
    <property type="evidence" value="ECO:0007669"/>
    <property type="project" value="UniProtKB-KW"/>
</dbReference>
<dbReference type="PANTHER" id="PTHR33694">
    <property type="entry name" value="UDP-3-O-ACYL-N-ACETYLGLUCOSAMINE DEACETYLASE 1, MITOCHONDRIAL-RELATED"/>
    <property type="match status" value="1"/>
</dbReference>
<evidence type="ECO:0000313" key="20">
    <source>
        <dbReference type="Proteomes" id="UP000808337"/>
    </source>
</evidence>
<feature type="binding site" evidence="17">
    <location>
        <position position="263"/>
    </location>
    <ligand>
        <name>Zn(2+)</name>
        <dbReference type="ChEBI" id="CHEBI:29105"/>
    </ligand>
</feature>
<evidence type="ECO:0000256" key="15">
    <source>
        <dbReference type="ARBA" id="ARBA00061221"/>
    </source>
</evidence>
<evidence type="ECO:0000256" key="12">
    <source>
        <dbReference type="ARBA" id="ARBA00023239"/>
    </source>
</evidence>
<comment type="similarity">
    <text evidence="17">Belongs to the LpxC family.</text>
</comment>
<dbReference type="Gene3D" id="3.10.129.10">
    <property type="entry name" value="Hotdog Thioesterase"/>
    <property type="match status" value="1"/>
</dbReference>
<keyword evidence="10 17" id="KW-0862">Zinc</keyword>
<dbReference type="GO" id="GO:0016020">
    <property type="term" value="C:membrane"/>
    <property type="evidence" value="ECO:0007669"/>
    <property type="project" value="GOC"/>
</dbReference>
<evidence type="ECO:0000256" key="9">
    <source>
        <dbReference type="ARBA" id="ARBA00022801"/>
    </source>
</evidence>
<comment type="similarity">
    <text evidence="16">In the C-terminal section; belongs to the thioester dehydratase family.</text>
</comment>
<keyword evidence="12" id="KW-0456">Lyase</keyword>
<dbReference type="SUPFAM" id="SSF54211">
    <property type="entry name" value="Ribosomal protein S5 domain 2-like"/>
    <property type="match status" value="2"/>
</dbReference>
<evidence type="ECO:0000313" key="19">
    <source>
        <dbReference type="EMBL" id="MBK9984314.1"/>
    </source>
</evidence>
<evidence type="ECO:0000256" key="4">
    <source>
        <dbReference type="ARBA" id="ARBA00005002"/>
    </source>
</evidence>
<dbReference type="InterPro" id="IPR013114">
    <property type="entry name" value="FabA_FabZ"/>
</dbReference>
<gene>
    <name evidence="17" type="primary">lpxC</name>
    <name evidence="19" type="ORF">IPP15_18435</name>
</gene>
<protein>
    <recommendedName>
        <fullName evidence="17 18">UDP-3-O-acyl-N-acetylglucosamine deacetylase</fullName>
        <shortName evidence="17">UDP-3-O-acyl-GlcNAc deacetylase</shortName>
        <ecNumber evidence="17 18">3.5.1.108</ecNumber>
    </recommendedName>
    <alternativeName>
        <fullName evidence="17">UDP-3-O-[R-3-hydroxymyristoyl]-N-acetylglucosamine deacetylase</fullName>
    </alternativeName>
</protein>
<evidence type="ECO:0000256" key="18">
    <source>
        <dbReference type="NCBIfam" id="TIGR00325"/>
    </source>
</evidence>
<evidence type="ECO:0000256" key="2">
    <source>
        <dbReference type="ARBA" id="ARBA00002923"/>
    </source>
</evidence>
<keyword evidence="8 17" id="KW-0479">Metal-binding</keyword>
<feature type="binding site" evidence="17">
    <location>
        <position position="77"/>
    </location>
    <ligand>
        <name>Zn(2+)</name>
        <dbReference type="ChEBI" id="CHEBI:29105"/>
    </ligand>
</feature>
<dbReference type="Pfam" id="PF03331">
    <property type="entry name" value="LpxC"/>
    <property type="match status" value="2"/>
</dbReference>
<comment type="catalytic activity">
    <reaction evidence="13 17">
        <text>a UDP-3-O-[(3R)-3-hydroxyacyl]-N-acetyl-alpha-D-glucosamine + H2O = a UDP-3-O-[(3R)-3-hydroxyacyl]-alpha-D-glucosamine + acetate</text>
        <dbReference type="Rhea" id="RHEA:67816"/>
        <dbReference type="ChEBI" id="CHEBI:15377"/>
        <dbReference type="ChEBI" id="CHEBI:30089"/>
        <dbReference type="ChEBI" id="CHEBI:137740"/>
        <dbReference type="ChEBI" id="CHEBI:173225"/>
        <dbReference type="EC" id="3.5.1.108"/>
    </reaction>
</comment>
<sequence length="466" mass="52014">MKQKTIAKSFRQEGVGLHTGKSVIVEFEPAEANHGIRFMRVDMKDQPVLIADVGQVVSTNRGTTIKNGDAQISTIEHVLSALSGMGVDNVLIKVDGPEIPIMDGSALHFVQGIHAAGLLEQDMDREYFEIEEPISFKDEVTGTELLALPGDKFEITAMIDFNSQILGHQYASLHNIDEYETQIAPCRTFVFIRELEQLFDQNLIKGGDLENAVVIADRLMDQDELDRLAKKLGKQSIKVEKTGILNTTSLKFENEPARHKLLDVIGDLALLGRPIKGKIVARKPGHTANIEFTKLLKRKLIEQRKTKGRPKIDPDQPALYGIEDIRKMLPHRYPFLLVDKIVEMDETSIVGVKNITFNEALFQGHFPGNSIFPGVLQVEALAQVGGVFILCKVPDPENWATLLLKIDNTKFKSKVVPGDQLILKMQLLVPIRRGICHMYGTAYVGSRLVSESELTAQIVRNEPRNE</sequence>
<evidence type="ECO:0000256" key="16">
    <source>
        <dbReference type="ARBA" id="ARBA00061355"/>
    </source>
</evidence>
<keyword evidence="5" id="KW-0963">Cytoplasm</keyword>
<dbReference type="Pfam" id="PF07977">
    <property type="entry name" value="FabA"/>
    <property type="match status" value="1"/>
</dbReference>